<keyword evidence="1" id="KW-0472">Membrane</keyword>
<dbReference type="AlphaFoldDB" id="A0AAW7Z458"/>
<feature type="transmembrane region" description="Helical" evidence="1">
    <location>
        <begin position="68"/>
        <end position="91"/>
    </location>
</feature>
<feature type="transmembrane region" description="Helical" evidence="1">
    <location>
        <begin position="12"/>
        <end position="29"/>
    </location>
</feature>
<keyword evidence="4" id="KW-1185">Reference proteome</keyword>
<keyword evidence="1" id="KW-0812">Transmembrane</keyword>
<proteinExistence type="predicted"/>
<organism evidence="3 5">
    <name type="scientific">Alteromonas stellipolaris</name>
    <dbReference type="NCBI Taxonomy" id="233316"/>
    <lineage>
        <taxon>Bacteria</taxon>
        <taxon>Pseudomonadati</taxon>
        <taxon>Pseudomonadota</taxon>
        <taxon>Gammaproteobacteria</taxon>
        <taxon>Alteromonadales</taxon>
        <taxon>Alteromonadaceae</taxon>
        <taxon>Alteromonas/Salinimonas group</taxon>
        <taxon>Alteromonas</taxon>
    </lineage>
</organism>
<evidence type="ECO:0000313" key="4">
    <source>
        <dbReference type="Proteomes" id="UP000056750"/>
    </source>
</evidence>
<evidence type="ECO:0000313" key="3">
    <source>
        <dbReference type="EMBL" id="MDO6577351.1"/>
    </source>
</evidence>
<dbReference type="KEGG" id="asq:AVL57_13840"/>
<reference evidence="3" key="2">
    <citation type="submission" date="2023-07" db="EMBL/GenBank/DDBJ databases">
        <title>Genome content predicts the carbon catabolic preferences of heterotrophic bacteria.</title>
        <authorList>
            <person name="Gralka M."/>
        </authorList>
    </citation>
    <scope>NUCLEOTIDE SEQUENCE</scope>
    <source>
        <strain evidence="3">F2M12</strain>
    </source>
</reference>
<feature type="transmembrane region" description="Helical" evidence="1">
    <location>
        <begin position="111"/>
        <end position="133"/>
    </location>
</feature>
<protein>
    <submittedName>
        <fullName evidence="3">Thiamine biosynthesis protein ThiC</fullName>
    </submittedName>
</protein>
<reference evidence="2 4" key="1">
    <citation type="submission" date="2015-12" db="EMBL/GenBank/DDBJ databases">
        <title>Intraspecies pangenome expansion in the marine bacterium Alteromonas.</title>
        <authorList>
            <person name="Lopez-Perez M."/>
            <person name="Rodriguez-Valera F."/>
        </authorList>
    </citation>
    <scope>NUCLEOTIDE SEQUENCE [LARGE SCALE GENOMIC DNA]</scope>
    <source>
        <strain evidence="2 4">LMG 21861</strain>
    </source>
</reference>
<feature type="transmembrane region" description="Helical" evidence="1">
    <location>
        <begin position="145"/>
        <end position="166"/>
    </location>
</feature>
<name>A0AAW7Z458_9ALTE</name>
<sequence length="201" mass="21443">MDFTNKHTVRVTSYLLFLLAATQALYTLLRMADIDFPRQLFWGTESIIFTFLMAFAGAAMVRAKHYHVGWSAIAFSAALNLVQVSVGLTMFTPFREATTQNESLGPLAGAVVALSFMIYYAAKLLLGFAALIFGIAKMQDGAKPLGGVTAVVGVVAMLANGILIVLGRNAFLPSAVAGGFGVLATLLLGVCLLSIKHHDEQ</sequence>
<dbReference type="Proteomes" id="UP000056750">
    <property type="component" value="Chromosome"/>
</dbReference>
<dbReference type="Proteomes" id="UP001170717">
    <property type="component" value="Unassembled WGS sequence"/>
</dbReference>
<gene>
    <name evidence="2" type="ORF">AVL57_13840</name>
    <name evidence="3" type="ORF">Q4527_08095</name>
</gene>
<keyword evidence="1" id="KW-1133">Transmembrane helix</keyword>
<evidence type="ECO:0000256" key="1">
    <source>
        <dbReference type="SAM" id="Phobius"/>
    </source>
</evidence>
<dbReference type="RefSeq" id="WP_057790833.1">
    <property type="nucleotide sequence ID" value="NZ_CP013926.1"/>
</dbReference>
<dbReference type="EMBL" id="CP013926">
    <property type="protein sequence ID" value="AMJ74952.1"/>
    <property type="molecule type" value="Genomic_DNA"/>
</dbReference>
<feature type="transmembrane region" description="Helical" evidence="1">
    <location>
        <begin position="172"/>
        <end position="195"/>
    </location>
</feature>
<evidence type="ECO:0000313" key="5">
    <source>
        <dbReference type="Proteomes" id="UP001170717"/>
    </source>
</evidence>
<accession>A0AAW7Z458</accession>
<dbReference type="EMBL" id="JAUOQI010000004">
    <property type="protein sequence ID" value="MDO6577351.1"/>
    <property type="molecule type" value="Genomic_DNA"/>
</dbReference>
<feature type="transmembrane region" description="Helical" evidence="1">
    <location>
        <begin position="41"/>
        <end position="61"/>
    </location>
</feature>
<evidence type="ECO:0000313" key="2">
    <source>
        <dbReference type="EMBL" id="AMJ74952.1"/>
    </source>
</evidence>